<dbReference type="InterPro" id="IPR013083">
    <property type="entry name" value="Znf_RING/FYVE/PHD"/>
</dbReference>
<evidence type="ECO:0000256" key="11">
    <source>
        <dbReference type="PROSITE-ProRule" id="PRU00175"/>
    </source>
</evidence>
<comment type="subcellular location">
    <subcellularLocation>
        <location evidence="2">Cytoplasm</location>
    </subcellularLocation>
</comment>
<gene>
    <name evidence="18" type="primary">LOC118276676</name>
</gene>
<dbReference type="PROSITE" id="PS50089">
    <property type="entry name" value="ZF_RING_2"/>
    <property type="match status" value="1"/>
</dbReference>
<dbReference type="AlphaFoldDB" id="A0A9R0EZ85"/>
<reference evidence="18" key="1">
    <citation type="submission" date="2025-08" db="UniProtKB">
        <authorList>
            <consortium name="RefSeq"/>
        </authorList>
    </citation>
    <scope>IDENTIFICATION</scope>
    <source>
        <tissue evidence="18">Whole larval tissue</tissue>
    </source>
</reference>
<dbReference type="PROSITE" id="PS50030">
    <property type="entry name" value="UBA"/>
    <property type="match status" value="1"/>
</dbReference>
<keyword evidence="6 12" id="KW-0479">Metal-binding</keyword>
<feature type="compositionally biased region" description="Low complexity" evidence="13">
    <location>
        <begin position="441"/>
        <end position="455"/>
    </location>
</feature>
<feature type="domain" description="Cbl-PTB" evidence="16">
    <location>
        <begin position="29"/>
        <end position="335"/>
    </location>
</feature>
<dbReference type="Gene3D" id="1.10.238.10">
    <property type="entry name" value="EF-hand"/>
    <property type="match status" value="1"/>
</dbReference>
<dbReference type="GO" id="GO:0061630">
    <property type="term" value="F:ubiquitin protein ligase activity"/>
    <property type="evidence" value="ECO:0007669"/>
    <property type="project" value="UniProtKB-EC"/>
</dbReference>
<feature type="compositionally biased region" description="Basic and acidic residues" evidence="13">
    <location>
        <begin position="569"/>
        <end position="585"/>
    </location>
</feature>
<keyword evidence="5 12" id="KW-0808">Transferase</keyword>
<evidence type="ECO:0000256" key="2">
    <source>
        <dbReference type="ARBA" id="ARBA00004496"/>
    </source>
</evidence>
<comment type="domain">
    <text evidence="12">The N-terminus is composed of the phosphotyrosine binding (PTB) domain, a short linker region and the RING-type zinc finger. The PTB domain, which is also called TKB (tyrosine kinase binding) domain, is composed of three different subdomains: a four-helix bundle (4H), a calcium-binding EF hand and a divergent SH2 domain.</text>
</comment>
<dbReference type="InterPro" id="IPR009060">
    <property type="entry name" value="UBA-like_sf"/>
</dbReference>
<dbReference type="FunFam" id="3.30.505.10:FF:000007">
    <property type="entry name" value="E3 ubiquitin-protein ligase CBL"/>
    <property type="match status" value="1"/>
</dbReference>
<evidence type="ECO:0000259" key="16">
    <source>
        <dbReference type="PROSITE" id="PS51506"/>
    </source>
</evidence>
<evidence type="ECO:0000256" key="9">
    <source>
        <dbReference type="ARBA" id="ARBA00022833"/>
    </source>
</evidence>
<dbReference type="Gene3D" id="1.20.930.20">
    <property type="entry name" value="Adaptor protein Cbl, N-terminal domain"/>
    <property type="match status" value="1"/>
</dbReference>
<dbReference type="SUPFAM" id="SSF46934">
    <property type="entry name" value="UBA-like"/>
    <property type="match status" value="1"/>
</dbReference>
<dbReference type="GO" id="GO:0001784">
    <property type="term" value="F:phosphotyrosine residue binding"/>
    <property type="evidence" value="ECO:0007669"/>
    <property type="project" value="UniProtKB-UniRule"/>
</dbReference>
<comment type="catalytic activity">
    <reaction evidence="1 12">
        <text>S-ubiquitinyl-[E2 ubiquitin-conjugating enzyme]-L-cysteine + [acceptor protein]-L-lysine = [E2 ubiquitin-conjugating enzyme]-L-cysteine + N(6)-ubiquitinyl-[acceptor protein]-L-lysine.</text>
        <dbReference type="EC" id="2.3.2.27"/>
    </reaction>
</comment>
<evidence type="ECO:0000256" key="13">
    <source>
        <dbReference type="SAM" id="MobiDB-lite"/>
    </source>
</evidence>
<evidence type="ECO:0000313" key="18">
    <source>
        <dbReference type="RefSeq" id="XP_050555735.1"/>
    </source>
</evidence>
<dbReference type="Pfam" id="PF02762">
    <property type="entry name" value="Cbl_N3"/>
    <property type="match status" value="1"/>
</dbReference>
<evidence type="ECO:0000256" key="4">
    <source>
        <dbReference type="ARBA" id="ARBA00022490"/>
    </source>
</evidence>
<keyword evidence="9 12" id="KW-0862">Zinc</keyword>
<dbReference type="InterPro" id="IPR015940">
    <property type="entry name" value="UBA"/>
</dbReference>
<dbReference type="InterPro" id="IPR001841">
    <property type="entry name" value="Znf_RING"/>
</dbReference>
<evidence type="ECO:0000259" key="14">
    <source>
        <dbReference type="PROSITE" id="PS50030"/>
    </source>
</evidence>
<dbReference type="SUPFAM" id="SSF47668">
    <property type="entry name" value="N-terminal domain of cbl (N-cbl)"/>
    <property type="match status" value="1"/>
</dbReference>
<dbReference type="Gene3D" id="1.10.8.10">
    <property type="entry name" value="DNA helicase RuvA subunit, C-terminal domain"/>
    <property type="match status" value="1"/>
</dbReference>
<keyword evidence="17" id="KW-1185">Reference proteome</keyword>
<dbReference type="FunFam" id="1.20.930.20:FF:000001">
    <property type="entry name" value="E3 ubiquitin-protein ligase CBL"/>
    <property type="match status" value="1"/>
</dbReference>
<dbReference type="GO" id="GO:0023051">
    <property type="term" value="P:regulation of signaling"/>
    <property type="evidence" value="ECO:0007669"/>
    <property type="project" value="InterPro"/>
</dbReference>
<feature type="region of interest" description="Disordered" evidence="13">
    <location>
        <begin position="419"/>
        <end position="455"/>
    </location>
</feature>
<accession>A0A9R0EZ85</accession>
<feature type="domain" description="UBA" evidence="14">
    <location>
        <begin position="916"/>
        <end position="956"/>
    </location>
</feature>
<dbReference type="PANTHER" id="PTHR23007">
    <property type="entry name" value="CBL"/>
    <property type="match status" value="1"/>
</dbReference>
<dbReference type="PROSITE" id="PS51506">
    <property type="entry name" value="CBL_PTB"/>
    <property type="match status" value="1"/>
</dbReference>
<evidence type="ECO:0000256" key="10">
    <source>
        <dbReference type="ARBA" id="ARBA00022837"/>
    </source>
</evidence>
<name>A0A9R0EZ85_SPOFR</name>
<dbReference type="CDD" id="cd09920">
    <property type="entry name" value="SH2_Cbl-b_TKB"/>
    <property type="match status" value="1"/>
</dbReference>
<feature type="compositionally biased region" description="Basic and acidic residues" evidence="13">
    <location>
        <begin position="603"/>
        <end position="619"/>
    </location>
</feature>
<dbReference type="FunFam" id="3.30.40.10:FF:000015">
    <property type="entry name" value="E3 ubiquitin-protein ligase CBL"/>
    <property type="match status" value="1"/>
</dbReference>
<keyword evidence="7 11" id="KW-0863">Zinc-finger</keyword>
<dbReference type="InterPro" id="IPR024162">
    <property type="entry name" value="Adaptor_Cbl"/>
</dbReference>
<dbReference type="InterPro" id="IPR036537">
    <property type="entry name" value="Adaptor_Cbl_N_dom_sf"/>
</dbReference>
<evidence type="ECO:0000259" key="15">
    <source>
        <dbReference type="PROSITE" id="PS50089"/>
    </source>
</evidence>
<dbReference type="GO" id="GO:0045121">
    <property type="term" value="C:membrane raft"/>
    <property type="evidence" value="ECO:0007669"/>
    <property type="project" value="TreeGrafter"/>
</dbReference>
<dbReference type="GO" id="GO:0005737">
    <property type="term" value="C:cytoplasm"/>
    <property type="evidence" value="ECO:0007669"/>
    <property type="project" value="UniProtKB-SubCell"/>
</dbReference>
<feature type="compositionally biased region" description="Polar residues" evidence="13">
    <location>
        <begin position="849"/>
        <end position="866"/>
    </location>
</feature>
<evidence type="ECO:0000256" key="6">
    <source>
        <dbReference type="ARBA" id="ARBA00022723"/>
    </source>
</evidence>
<evidence type="ECO:0000256" key="5">
    <source>
        <dbReference type="ARBA" id="ARBA00022679"/>
    </source>
</evidence>
<dbReference type="OrthoDB" id="7237699at2759"/>
<dbReference type="PROSITE" id="PS00518">
    <property type="entry name" value="ZF_RING_1"/>
    <property type="match status" value="1"/>
</dbReference>
<feature type="region of interest" description="Disordered" evidence="13">
    <location>
        <begin position="500"/>
        <end position="546"/>
    </location>
</feature>
<dbReference type="CDD" id="cd14318">
    <property type="entry name" value="UBA_Cbl_like"/>
    <property type="match status" value="1"/>
</dbReference>
<dbReference type="SUPFAM" id="SSF57850">
    <property type="entry name" value="RING/U-box"/>
    <property type="match status" value="1"/>
</dbReference>
<dbReference type="InterPro" id="IPR017907">
    <property type="entry name" value="Znf_RING_CS"/>
</dbReference>
<dbReference type="GO" id="GO:0005886">
    <property type="term" value="C:plasma membrane"/>
    <property type="evidence" value="ECO:0007669"/>
    <property type="project" value="TreeGrafter"/>
</dbReference>
<dbReference type="GO" id="GO:0007166">
    <property type="term" value="P:cell surface receptor signaling pathway"/>
    <property type="evidence" value="ECO:0007669"/>
    <property type="project" value="InterPro"/>
</dbReference>
<evidence type="ECO:0000313" key="17">
    <source>
        <dbReference type="Proteomes" id="UP000829999"/>
    </source>
</evidence>
<dbReference type="InterPro" id="IPR014742">
    <property type="entry name" value="Adaptor_Cbl_SH2-like"/>
</dbReference>
<evidence type="ECO:0000256" key="7">
    <source>
        <dbReference type="ARBA" id="ARBA00022771"/>
    </source>
</evidence>
<evidence type="ECO:0000256" key="1">
    <source>
        <dbReference type="ARBA" id="ARBA00000900"/>
    </source>
</evidence>
<evidence type="ECO:0000256" key="12">
    <source>
        <dbReference type="RuleBase" id="RU367001"/>
    </source>
</evidence>
<dbReference type="Gene3D" id="3.30.40.10">
    <property type="entry name" value="Zinc/RING finger domain, C3HC4 (zinc finger)"/>
    <property type="match status" value="1"/>
</dbReference>
<dbReference type="RefSeq" id="XP_050555735.1">
    <property type="nucleotide sequence ID" value="XM_050699778.1"/>
</dbReference>
<dbReference type="Pfam" id="PF02262">
    <property type="entry name" value="Cbl_N"/>
    <property type="match status" value="1"/>
</dbReference>
<sequence>MAAPRHKSQQKNISSIFSKLHGAFSDAVCPTKLATDKRTLDKTWKLMDKVVKLCQHHKMNLKNSPPFILDILPDTYQRLRVIYSKYEDNMQALNSNEHFNIFIINLIRKCKQAIKLFKEGKEKMFDENSHYRRNLTKLSLVFSHMLSELKAMFPNGTFAGDQFRITKSDAAEFWRTNFGNSTLVPWKIFREELNNVHPISSGLETMALKTTIDLTCNDFISNFEFDVFTRLFQPWSTLLRNWQLLAVTHPGYVAFLTYDEVKARLQKYIHRAGSYVFRLSCTRLGQWAIGYVTVDGEILQTIPQNKSLVQALLDGYREGFYLYPDGRDVNPDLSSAIISPAEDHITVTQEQYELYCEMGSTFQLCKICAENDKDIRIEPCGHLLCTPCLTAWQIDSEGQGCPFCRAEIKGTEQVVVDAFVPPRPPNTTSDKNTKTAVKPVSSNSSGSSGSSGCNGSSVDVTISGSANGWASRNTTFNGLTDDIDDAEDWAEFNAATSTIDALRPSVRSPGASPRHSPRAPRRAPQPNENAYGELRAPPLPPRKSLSPAEPAIVAASSVQDIAAASSAHTEPRRRSSLEPEPDSRHRLTSIITGSTETITGVIDTRHEVPPDPRAFEKPRRACTPQSNSRPLPAPPPERPAETPTPTEPKPERHLPDNRYNNERQELPNRQERPPDNRIDRHPPNPPENRHPVPENRHPVPENRHPVPENRHPVPENRHPVPENRHPVPENRHPVPENRPNERHVPERHQENRPERVERQERHIPTPERQERHLQDNRHEIRVMDNRQERHVGPIEKSERHLPVSDPRHTDFRLPPERPPEKPDRIIESRSSFDRETRLENRAPPRQRSLPATTSGSVDQPTKSTTMPKFPSEDIKDPPYENVAVEKNELAVAPKKINPLTHDKHGRKYGDNVSYENINLDYIARLVGEGYPKDIVVRALGITRNDLEMACDILHEFGSKVPNKC</sequence>
<dbReference type="Proteomes" id="UP000829999">
    <property type="component" value="Chromosome 17"/>
</dbReference>
<dbReference type="CTD" id="867"/>
<organism evidence="17 18">
    <name type="scientific">Spodoptera frugiperda</name>
    <name type="common">Fall armyworm</name>
    <dbReference type="NCBI Taxonomy" id="7108"/>
    <lineage>
        <taxon>Eukaryota</taxon>
        <taxon>Metazoa</taxon>
        <taxon>Ecdysozoa</taxon>
        <taxon>Arthropoda</taxon>
        <taxon>Hexapoda</taxon>
        <taxon>Insecta</taxon>
        <taxon>Pterygota</taxon>
        <taxon>Neoptera</taxon>
        <taxon>Endopterygota</taxon>
        <taxon>Lepidoptera</taxon>
        <taxon>Glossata</taxon>
        <taxon>Ditrysia</taxon>
        <taxon>Noctuoidea</taxon>
        <taxon>Noctuidae</taxon>
        <taxon>Amphipyrinae</taxon>
        <taxon>Spodoptera</taxon>
    </lineage>
</organism>
<dbReference type="InterPro" id="IPR011992">
    <property type="entry name" value="EF-hand-dom_pair"/>
</dbReference>
<dbReference type="CDD" id="cd16708">
    <property type="entry name" value="RING-HC_Cbl"/>
    <property type="match status" value="1"/>
</dbReference>
<feature type="compositionally biased region" description="Low complexity" evidence="13">
    <location>
        <begin position="588"/>
        <end position="602"/>
    </location>
</feature>
<dbReference type="Gene3D" id="3.30.505.10">
    <property type="entry name" value="SH2 domain"/>
    <property type="match status" value="1"/>
</dbReference>
<feature type="domain" description="RING-type" evidence="15">
    <location>
        <begin position="365"/>
        <end position="405"/>
    </location>
</feature>
<dbReference type="EC" id="2.3.2.27" evidence="12"/>
<keyword evidence="4" id="KW-0963">Cytoplasm</keyword>
<proteinExistence type="predicted"/>
<dbReference type="SMART" id="SM00184">
    <property type="entry name" value="RING"/>
    <property type="match status" value="1"/>
</dbReference>
<dbReference type="GO" id="GO:0017124">
    <property type="term" value="F:SH3 domain binding"/>
    <property type="evidence" value="ECO:0007669"/>
    <property type="project" value="TreeGrafter"/>
</dbReference>
<evidence type="ECO:0000256" key="3">
    <source>
        <dbReference type="ARBA" id="ARBA00004906"/>
    </source>
</evidence>
<dbReference type="Pfam" id="PF13920">
    <property type="entry name" value="zf-C3HC4_3"/>
    <property type="match status" value="1"/>
</dbReference>
<dbReference type="Pfam" id="PF02761">
    <property type="entry name" value="Cbl_N2"/>
    <property type="match status" value="1"/>
</dbReference>
<dbReference type="GeneID" id="118276676"/>
<dbReference type="InterPro" id="IPR036860">
    <property type="entry name" value="SH2_dom_sf"/>
</dbReference>
<evidence type="ECO:0000256" key="8">
    <source>
        <dbReference type="ARBA" id="ARBA00022786"/>
    </source>
</evidence>
<dbReference type="InterPro" id="IPR003153">
    <property type="entry name" value="Adaptor_Cbl_N_hlx"/>
</dbReference>
<dbReference type="FunFam" id="1.10.238.10:FF:000022">
    <property type="entry name" value="E3 ubiquitin-protein ligase CBL"/>
    <property type="match status" value="1"/>
</dbReference>
<feature type="compositionally biased region" description="Basic and acidic residues" evidence="13">
    <location>
        <begin position="648"/>
        <end position="842"/>
    </location>
</feature>
<dbReference type="GO" id="GO:0005509">
    <property type="term" value="F:calcium ion binding"/>
    <property type="evidence" value="ECO:0007669"/>
    <property type="project" value="UniProtKB-UniRule"/>
</dbReference>
<keyword evidence="8 12" id="KW-0833">Ubl conjugation pathway</keyword>
<dbReference type="GO" id="GO:0030971">
    <property type="term" value="F:receptor tyrosine kinase binding"/>
    <property type="evidence" value="ECO:0007669"/>
    <property type="project" value="TreeGrafter"/>
</dbReference>
<dbReference type="SUPFAM" id="SSF47473">
    <property type="entry name" value="EF-hand"/>
    <property type="match status" value="1"/>
</dbReference>
<keyword evidence="10 12" id="KW-0106">Calcium</keyword>
<dbReference type="GO" id="GO:0008270">
    <property type="term" value="F:zinc ion binding"/>
    <property type="evidence" value="ECO:0007669"/>
    <property type="project" value="UniProtKB-KW"/>
</dbReference>
<dbReference type="SUPFAM" id="SSF55550">
    <property type="entry name" value="SH2 domain"/>
    <property type="match status" value="1"/>
</dbReference>
<comment type="pathway">
    <text evidence="3 12">Protein modification; protein ubiquitination.</text>
</comment>
<dbReference type="SUPFAM" id="SSF57997">
    <property type="entry name" value="Tropomyosin"/>
    <property type="match status" value="1"/>
</dbReference>
<dbReference type="InterPro" id="IPR024159">
    <property type="entry name" value="Cbl_PTB"/>
</dbReference>
<comment type="function">
    <text evidence="12">E3 ubiquitin-protein ligase which accepts ubiquitin from specific E2 ubiquitin-conjugating enzymes, and transfers it to substrates, generally promoting their degradation by the proteasome.</text>
</comment>
<protein>
    <recommendedName>
        <fullName evidence="12">E3 ubiquitin-protein ligase CBL</fullName>
        <ecNumber evidence="12">2.3.2.27</ecNumber>
    </recommendedName>
</protein>
<dbReference type="PANTHER" id="PTHR23007:SF11">
    <property type="entry name" value="E3 UBIQUITIN-PROTEIN LIGASE CBL"/>
    <property type="match status" value="1"/>
</dbReference>
<feature type="region of interest" description="Disordered" evidence="13">
    <location>
        <begin position="561"/>
        <end position="877"/>
    </location>
</feature>
<dbReference type="InterPro" id="IPR014741">
    <property type="entry name" value="Adaptor_Cbl_EF_hand-like"/>
</dbReference>